<evidence type="ECO:0000256" key="4">
    <source>
        <dbReference type="ARBA" id="ARBA00022833"/>
    </source>
</evidence>
<name>A0A6A6X469_9PLEO</name>
<dbReference type="GO" id="GO:0016491">
    <property type="term" value="F:oxidoreductase activity"/>
    <property type="evidence" value="ECO:0007669"/>
    <property type="project" value="UniProtKB-KW"/>
</dbReference>
<comment type="similarity">
    <text evidence="2">Belongs to the zinc-containing alcohol dehydrogenase family.</text>
</comment>
<evidence type="ECO:0000313" key="7">
    <source>
        <dbReference type="EMBL" id="KAF2790707.1"/>
    </source>
</evidence>
<dbReference type="InterPro" id="IPR013149">
    <property type="entry name" value="ADH-like_C"/>
</dbReference>
<dbReference type="Pfam" id="PF08240">
    <property type="entry name" value="ADH_N"/>
    <property type="match status" value="1"/>
</dbReference>
<proteinExistence type="inferred from homology"/>
<dbReference type="Proteomes" id="UP000799757">
    <property type="component" value="Unassembled WGS sequence"/>
</dbReference>
<dbReference type="EMBL" id="MU002059">
    <property type="protein sequence ID" value="KAF2790707.1"/>
    <property type="molecule type" value="Genomic_DNA"/>
</dbReference>
<protein>
    <submittedName>
        <fullName evidence="7">GroES-like protein</fullName>
    </submittedName>
</protein>
<dbReference type="InterPro" id="IPR011032">
    <property type="entry name" value="GroES-like_sf"/>
</dbReference>
<dbReference type="InterPro" id="IPR013154">
    <property type="entry name" value="ADH-like_N"/>
</dbReference>
<evidence type="ECO:0000259" key="6">
    <source>
        <dbReference type="SMART" id="SM00829"/>
    </source>
</evidence>
<dbReference type="SUPFAM" id="SSF51735">
    <property type="entry name" value="NAD(P)-binding Rossmann-fold domains"/>
    <property type="match status" value="1"/>
</dbReference>
<accession>A0A6A6X469</accession>
<dbReference type="InterPro" id="IPR020843">
    <property type="entry name" value="ER"/>
</dbReference>
<dbReference type="InterPro" id="IPR036291">
    <property type="entry name" value="NAD(P)-bd_dom_sf"/>
</dbReference>
<comment type="cofactor">
    <cofactor evidence="1">
        <name>Zn(2+)</name>
        <dbReference type="ChEBI" id="CHEBI:29105"/>
    </cofactor>
</comment>
<evidence type="ECO:0000256" key="1">
    <source>
        <dbReference type="ARBA" id="ARBA00001947"/>
    </source>
</evidence>
<dbReference type="Gene3D" id="3.90.180.10">
    <property type="entry name" value="Medium-chain alcohol dehydrogenases, catalytic domain"/>
    <property type="match status" value="2"/>
</dbReference>
<keyword evidence="5" id="KW-0560">Oxidoreductase</keyword>
<dbReference type="Pfam" id="PF00107">
    <property type="entry name" value="ADH_zinc_N"/>
    <property type="match status" value="1"/>
</dbReference>
<feature type="domain" description="Enoyl reductase (ER)" evidence="6">
    <location>
        <begin position="16"/>
        <end position="311"/>
    </location>
</feature>
<evidence type="ECO:0000256" key="2">
    <source>
        <dbReference type="ARBA" id="ARBA00008072"/>
    </source>
</evidence>
<keyword evidence="3" id="KW-0479">Metal-binding</keyword>
<reference evidence="7" key="1">
    <citation type="journal article" date="2020" name="Stud. Mycol.">
        <title>101 Dothideomycetes genomes: a test case for predicting lifestyles and emergence of pathogens.</title>
        <authorList>
            <person name="Haridas S."/>
            <person name="Albert R."/>
            <person name="Binder M."/>
            <person name="Bloem J."/>
            <person name="Labutti K."/>
            <person name="Salamov A."/>
            <person name="Andreopoulos B."/>
            <person name="Baker S."/>
            <person name="Barry K."/>
            <person name="Bills G."/>
            <person name="Bluhm B."/>
            <person name="Cannon C."/>
            <person name="Castanera R."/>
            <person name="Culley D."/>
            <person name="Daum C."/>
            <person name="Ezra D."/>
            <person name="Gonzalez J."/>
            <person name="Henrissat B."/>
            <person name="Kuo A."/>
            <person name="Liang C."/>
            <person name="Lipzen A."/>
            <person name="Lutzoni F."/>
            <person name="Magnuson J."/>
            <person name="Mondo S."/>
            <person name="Nolan M."/>
            <person name="Ohm R."/>
            <person name="Pangilinan J."/>
            <person name="Park H.-J."/>
            <person name="Ramirez L."/>
            <person name="Alfaro M."/>
            <person name="Sun H."/>
            <person name="Tritt A."/>
            <person name="Yoshinaga Y."/>
            <person name="Zwiers L.-H."/>
            <person name="Turgeon B."/>
            <person name="Goodwin S."/>
            <person name="Spatafora J."/>
            <person name="Crous P."/>
            <person name="Grigoriev I."/>
        </authorList>
    </citation>
    <scope>NUCLEOTIDE SEQUENCE</scope>
    <source>
        <strain evidence="7">CBS 109.77</strain>
    </source>
</reference>
<dbReference type="OrthoDB" id="256333at2759"/>
<dbReference type="SUPFAM" id="SSF50129">
    <property type="entry name" value="GroES-like"/>
    <property type="match status" value="1"/>
</dbReference>
<dbReference type="Gene3D" id="3.40.50.720">
    <property type="entry name" value="NAD(P)-binding Rossmann-like Domain"/>
    <property type="match status" value="1"/>
</dbReference>
<evidence type="ECO:0000256" key="5">
    <source>
        <dbReference type="ARBA" id="ARBA00023002"/>
    </source>
</evidence>
<organism evidence="7 8">
    <name type="scientific">Melanomma pulvis-pyrius CBS 109.77</name>
    <dbReference type="NCBI Taxonomy" id="1314802"/>
    <lineage>
        <taxon>Eukaryota</taxon>
        <taxon>Fungi</taxon>
        <taxon>Dikarya</taxon>
        <taxon>Ascomycota</taxon>
        <taxon>Pezizomycotina</taxon>
        <taxon>Dothideomycetes</taxon>
        <taxon>Pleosporomycetidae</taxon>
        <taxon>Pleosporales</taxon>
        <taxon>Melanommataceae</taxon>
        <taxon>Melanomma</taxon>
    </lineage>
</organism>
<sequence length="328" mass="34697">MASSKVPDQMLAAQVTEFKKPYHIHKVDVPKDLQPNDLLIKIAVASLCHTDLNGAGTVVATGSGVKGFEVGDRVMAGSVYHTCCVCADCLGPENYSQSCTRFVGLLGVTMNRFFAEYARIDAAQAAKMPDRVTFETAAPLGCAGRIGERIAIAGSGDGIGLLGVQFAKAVGLNVVGIDLRDEGLELTKSGGADLGVEEVKKVTNGEDIAATVNVSNAAEAIATACAVTKLHEIPSEDADYSQLPDVSIPFHELVFRDILIRGTLMCSPEEARQMLRVVDEHGITVKSIAFNGLGEIEKLVELGKIKGKGIIIIYAEQIAKEKAIGANL</sequence>
<dbReference type="SMART" id="SM00829">
    <property type="entry name" value="PKS_ER"/>
    <property type="match status" value="1"/>
</dbReference>
<dbReference type="PANTHER" id="PTHR42940">
    <property type="entry name" value="ALCOHOL DEHYDROGENASE 1-RELATED"/>
    <property type="match status" value="1"/>
</dbReference>
<keyword evidence="8" id="KW-1185">Reference proteome</keyword>
<evidence type="ECO:0000256" key="3">
    <source>
        <dbReference type="ARBA" id="ARBA00022723"/>
    </source>
</evidence>
<dbReference type="AlphaFoldDB" id="A0A6A6X469"/>
<dbReference type="GO" id="GO:0046872">
    <property type="term" value="F:metal ion binding"/>
    <property type="evidence" value="ECO:0007669"/>
    <property type="project" value="UniProtKB-KW"/>
</dbReference>
<dbReference type="PANTHER" id="PTHR42940:SF8">
    <property type="entry name" value="VACUOLAR PROTEIN SORTING-ASSOCIATED PROTEIN 11"/>
    <property type="match status" value="1"/>
</dbReference>
<gene>
    <name evidence="7" type="ORF">K505DRAFT_409660</name>
</gene>
<evidence type="ECO:0000313" key="8">
    <source>
        <dbReference type="Proteomes" id="UP000799757"/>
    </source>
</evidence>
<keyword evidence="4" id="KW-0862">Zinc</keyword>